<evidence type="ECO:0000313" key="4">
    <source>
        <dbReference type="EMBL" id="MWV29167.1"/>
    </source>
</evidence>
<dbReference type="GO" id="GO:0008236">
    <property type="term" value="F:serine-type peptidase activity"/>
    <property type="evidence" value="ECO:0007669"/>
    <property type="project" value="InterPro"/>
</dbReference>
<accession>A0A844XFA6</accession>
<feature type="compositionally biased region" description="Low complexity" evidence="1">
    <location>
        <begin position="25"/>
        <end position="43"/>
    </location>
</feature>
<reference evidence="4 5" key="2">
    <citation type="submission" date="2020-02" db="EMBL/GenBank/DDBJ databases">
        <title>Erythrobacter dongmakensis sp. nov., isolated from a tidal mudflat.</title>
        <authorList>
            <person name="Kim I.S."/>
        </authorList>
    </citation>
    <scope>NUCLEOTIDE SEQUENCE [LARGE SCALE GENOMIC DNA]</scope>
    <source>
        <strain evidence="4 5">GH3-10</strain>
    </source>
</reference>
<proteinExistence type="predicted"/>
<dbReference type="GO" id="GO:0004175">
    <property type="term" value="F:endopeptidase activity"/>
    <property type="evidence" value="ECO:0007669"/>
    <property type="project" value="TreeGrafter"/>
</dbReference>
<dbReference type="PANTHER" id="PTHR32060">
    <property type="entry name" value="TAIL-SPECIFIC PROTEASE"/>
    <property type="match status" value="1"/>
</dbReference>
<dbReference type="Gene3D" id="3.30.750.170">
    <property type="match status" value="1"/>
</dbReference>
<dbReference type="InterPro" id="IPR036034">
    <property type="entry name" value="PDZ_sf"/>
</dbReference>
<sequence>MHTSKIALSLACLSMAVSCGGGGSSTPTPSPVATTPAPTPTPSSATCSLENRQQFAFDVLDEWYLFPSLLDRSVNASNYNNVQDYIDALVAPARAQNKDRFFSYITSIEEENAFFNEGSSAGFGFRLGYDLTNRRVVVLETFDDTPALGANIERGSEILGIGTTGNNIVTVNSLLANDGVDGVIEALGPSDPGVTRVLRIRDASGVEREVSITKADFELDPVPRYGSQIINDNGKQVGYIRLTNFINPAIEDLRRAFADFRAAGVTELVIDLRYNGGGGINVNEYFGDLLGRDLDGEVFETIAFRDSKSSNNETYRFNARPESIAPTRIAFITTRGSASASEALINGMQPYLGNNLAIVGENTFGKPVGQSAFDLSACDDRLRIVTLKLENANGQGEYFNGLADTVPNTCRADDDFTRNFGDPQEEMLATALDFLAGRSCTPIAGGPATTQSVNSRKLLKPDRPTSVIEREAPGVY</sequence>
<keyword evidence="2" id="KW-0732">Signal</keyword>
<dbReference type="AlphaFoldDB" id="A0A844XFA6"/>
<evidence type="ECO:0000256" key="2">
    <source>
        <dbReference type="SAM" id="SignalP"/>
    </source>
</evidence>
<keyword evidence="5" id="KW-1185">Reference proteome</keyword>
<feature type="region of interest" description="Disordered" evidence="1">
    <location>
        <begin position="24"/>
        <end position="43"/>
    </location>
</feature>
<feature type="domain" description="Tail specific protease" evidence="3">
    <location>
        <begin position="205"/>
        <end position="428"/>
    </location>
</feature>
<dbReference type="SMART" id="SM00245">
    <property type="entry name" value="TSPc"/>
    <property type="match status" value="1"/>
</dbReference>
<dbReference type="EMBL" id="WUBR01000003">
    <property type="protein sequence ID" value="MWV29167.1"/>
    <property type="molecule type" value="Genomic_DNA"/>
</dbReference>
<dbReference type="GO" id="GO:0006508">
    <property type="term" value="P:proteolysis"/>
    <property type="evidence" value="ECO:0007669"/>
    <property type="project" value="InterPro"/>
</dbReference>
<feature type="chain" id="PRO_5032678580" evidence="2">
    <location>
        <begin position="21"/>
        <end position="476"/>
    </location>
</feature>
<dbReference type="Pfam" id="PF03572">
    <property type="entry name" value="Peptidase_S41"/>
    <property type="match status" value="1"/>
</dbReference>
<dbReference type="PANTHER" id="PTHR32060:SF22">
    <property type="entry name" value="CARBOXYL-TERMINAL-PROCESSING PEPTIDASE 3, CHLOROPLASTIC"/>
    <property type="match status" value="1"/>
</dbReference>
<dbReference type="Gene3D" id="2.30.42.10">
    <property type="match status" value="1"/>
</dbReference>
<dbReference type="CDD" id="cd07561">
    <property type="entry name" value="Peptidase_S41_CPP_like"/>
    <property type="match status" value="1"/>
</dbReference>
<dbReference type="Proteomes" id="UP000461409">
    <property type="component" value="Unassembled WGS sequence"/>
</dbReference>
<feature type="signal peptide" evidence="2">
    <location>
        <begin position="1"/>
        <end position="20"/>
    </location>
</feature>
<name>A0A844XFA6_9SPHN</name>
<organism evidence="4 5">
    <name type="scientific">Aurantiacibacter rhizosphaerae</name>
    <dbReference type="NCBI Taxonomy" id="2691582"/>
    <lineage>
        <taxon>Bacteria</taxon>
        <taxon>Pseudomonadati</taxon>
        <taxon>Pseudomonadota</taxon>
        <taxon>Alphaproteobacteria</taxon>
        <taxon>Sphingomonadales</taxon>
        <taxon>Erythrobacteraceae</taxon>
        <taxon>Aurantiacibacter</taxon>
    </lineage>
</organism>
<reference evidence="4 5" key="1">
    <citation type="submission" date="2019-12" db="EMBL/GenBank/DDBJ databases">
        <authorList>
            <person name="Lee S.D."/>
        </authorList>
    </citation>
    <scope>NUCLEOTIDE SEQUENCE [LARGE SCALE GENOMIC DNA]</scope>
    <source>
        <strain evidence="4 5">GH3-10</strain>
    </source>
</reference>
<evidence type="ECO:0000256" key="1">
    <source>
        <dbReference type="SAM" id="MobiDB-lite"/>
    </source>
</evidence>
<dbReference type="Gene3D" id="3.90.226.10">
    <property type="entry name" value="2-enoyl-CoA Hydratase, Chain A, domain 1"/>
    <property type="match status" value="1"/>
</dbReference>
<dbReference type="InterPro" id="IPR005151">
    <property type="entry name" value="Tail-specific_protease"/>
</dbReference>
<evidence type="ECO:0000259" key="3">
    <source>
        <dbReference type="SMART" id="SM00245"/>
    </source>
</evidence>
<dbReference type="InterPro" id="IPR029045">
    <property type="entry name" value="ClpP/crotonase-like_dom_sf"/>
</dbReference>
<dbReference type="PROSITE" id="PS51257">
    <property type="entry name" value="PROKAR_LIPOPROTEIN"/>
    <property type="match status" value="1"/>
</dbReference>
<dbReference type="SUPFAM" id="SSF52096">
    <property type="entry name" value="ClpP/crotonase"/>
    <property type="match status" value="1"/>
</dbReference>
<gene>
    <name evidence="4" type="ORF">GRF63_14780</name>
</gene>
<evidence type="ECO:0000313" key="5">
    <source>
        <dbReference type="Proteomes" id="UP000461409"/>
    </source>
</evidence>
<comment type="caution">
    <text evidence="4">The sequence shown here is derived from an EMBL/GenBank/DDBJ whole genome shotgun (WGS) entry which is preliminary data.</text>
</comment>
<protein>
    <submittedName>
        <fullName evidence="4">Peptidase S41</fullName>
    </submittedName>
</protein>